<comment type="caution">
    <text evidence="7">The sequence shown here is derived from an EMBL/GenBank/DDBJ whole genome shotgun (WGS) entry which is preliminary data.</text>
</comment>
<accession>A0A512AN95</accession>
<proteinExistence type="predicted"/>
<dbReference type="GO" id="GO:0020037">
    <property type="term" value="F:heme binding"/>
    <property type="evidence" value="ECO:0007669"/>
    <property type="project" value="InterPro"/>
</dbReference>
<organism evidence="7 8">
    <name type="scientific">Novosphingobium sediminis</name>
    <dbReference type="NCBI Taxonomy" id="707214"/>
    <lineage>
        <taxon>Bacteria</taxon>
        <taxon>Pseudomonadati</taxon>
        <taxon>Pseudomonadota</taxon>
        <taxon>Alphaproteobacteria</taxon>
        <taxon>Sphingomonadales</taxon>
        <taxon>Sphingomonadaceae</taxon>
        <taxon>Novosphingobium</taxon>
    </lineage>
</organism>
<dbReference type="AlphaFoldDB" id="A0A512AN95"/>
<evidence type="ECO:0000256" key="3">
    <source>
        <dbReference type="ARBA" id="ARBA00023004"/>
    </source>
</evidence>
<dbReference type="InterPro" id="IPR036909">
    <property type="entry name" value="Cyt_c-like_dom_sf"/>
</dbReference>
<dbReference type="InterPro" id="IPR009056">
    <property type="entry name" value="Cyt_c-like_dom"/>
</dbReference>
<name>A0A512AN95_9SPHN</name>
<keyword evidence="1 4" id="KW-0349">Heme</keyword>
<dbReference type="SUPFAM" id="SSF53822">
    <property type="entry name" value="Periplasmic binding protein-like I"/>
    <property type="match status" value="1"/>
</dbReference>
<feature type="chain" id="PRO_5022110946" evidence="5">
    <location>
        <begin position="26"/>
        <end position="562"/>
    </location>
</feature>
<evidence type="ECO:0000256" key="5">
    <source>
        <dbReference type="SAM" id="SignalP"/>
    </source>
</evidence>
<evidence type="ECO:0000256" key="1">
    <source>
        <dbReference type="ARBA" id="ARBA00022617"/>
    </source>
</evidence>
<gene>
    <name evidence="7" type="ORF">NSE01_30100</name>
</gene>
<sequence length="562" mass="60862">MAFRQALRLAALLLMLAFGASPSQARELSPEELGERLYTQGIGTSGKPVAAIDISGQRVFAPQFHCVSCHRRSGYGSREGGVFIPPIAAPVLYQPLTPSRTRAFNSMYFQQQATASEGRLYNGRTRPAYDKASLAKLLRKGIDPVGAPVPAAMPKFDLNDRDVAALDAYLRTLSAKPDPGVDDTSIHFAIIVSDRTAPLTRKMLIDTSNAFATRYNSNITSERSRPGFSPYYRSDFVNFWRKWVIDVWELKGPESTWPDQLETFYNAQPAFAVIGGALGPAPWQGVSDFCDAKHMPCLFPDTDLPAAEAASGGYTIYSHGGLPLEARGIAAYLKRSENTQRKVLQLAGPDAQGTIPAQELVTAAGTIAALRTETVPAGGWTAAIIRAAAELGKDDVLVLWPGAAGGAAVAALAANPPAQGLVILPSAAQDEVVRTLTPLPMADRVRLLHPRELPSVVNPHSYRVRAWLYARRVAVDPPEDQFQVYYGLSVLEKAVMEIQGDYSREYLIEEIEMIAESNLNPGVYPSLTLGPGQRIASRGTYVVKLDAKEMGGIAPDGDWIVP</sequence>
<evidence type="ECO:0000313" key="7">
    <source>
        <dbReference type="EMBL" id="GEO01178.1"/>
    </source>
</evidence>
<keyword evidence="5" id="KW-0732">Signal</keyword>
<feature type="signal peptide" evidence="5">
    <location>
        <begin position="1"/>
        <end position="25"/>
    </location>
</feature>
<dbReference type="Proteomes" id="UP000321464">
    <property type="component" value="Unassembled WGS sequence"/>
</dbReference>
<dbReference type="EMBL" id="BJYR01000020">
    <property type="protein sequence ID" value="GEO01178.1"/>
    <property type="molecule type" value="Genomic_DNA"/>
</dbReference>
<evidence type="ECO:0000259" key="6">
    <source>
        <dbReference type="PROSITE" id="PS51007"/>
    </source>
</evidence>
<dbReference type="GO" id="GO:0009055">
    <property type="term" value="F:electron transfer activity"/>
    <property type="evidence" value="ECO:0007669"/>
    <property type="project" value="InterPro"/>
</dbReference>
<keyword evidence="8" id="KW-1185">Reference proteome</keyword>
<evidence type="ECO:0000256" key="4">
    <source>
        <dbReference type="PROSITE-ProRule" id="PRU00433"/>
    </source>
</evidence>
<reference evidence="7 8" key="1">
    <citation type="submission" date="2019-07" db="EMBL/GenBank/DDBJ databases">
        <title>Whole genome shotgun sequence of Novosphingobium sediminis NBRC 106119.</title>
        <authorList>
            <person name="Hosoyama A."/>
            <person name="Uohara A."/>
            <person name="Ohji S."/>
            <person name="Ichikawa N."/>
        </authorList>
    </citation>
    <scope>NUCLEOTIDE SEQUENCE [LARGE SCALE GENOMIC DNA]</scope>
    <source>
        <strain evidence="7 8">NBRC 106119</strain>
    </source>
</reference>
<dbReference type="InterPro" id="IPR028082">
    <property type="entry name" value="Peripla_BP_I"/>
</dbReference>
<dbReference type="PROSITE" id="PS51007">
    <property type="entry name" value="CYTC"/>
    <property type="match status" value="1"/>
</dbReference>
<keyword evidence="2 4" id="KW-0479">Metal-binding</keyword>
<dbReference type="SUPFAM" id="SSF46626">
    <property type="entry name" value="Cytochrome c"/>
    <property type="match status" value="1"/>
</dbReference>
<protein>
    <submittedName>
        <fullName evidence="7">Cytochrome c</fullName>
    </submittedName>
</protein>
<evidence type="ECO:0000256" key="2">
    <source>
        <dbReference type="ARBA" id="ARBA00022723"/>
    </source>
</evidence>
<dbReference type="Pfam" id="PF00034">
    <property type="entry name" value="Cytochrom_C"/>
    <property type="match status" value="1"/>
</dbReference>
<dbReference type="Gene3D" id="1.10.760.10">
    <property type="entry name" value="Cytochrome c-like domain"/>
    <property type="match status" value="1"/>
</dbReference>
<keyword evidence="3 4" id="KW-0408">Iron</keyword>
<evidence type="ECO:0000313" key="8">
    <source>
        <dbReference type="Proteomes" id="UP000321464"/>
    </source>
</evidence>
<dbReference type="GO" id="GO:0046872">
    <property type="term" value="F:metal ion binding"/>
    <property type="evidence" value="ECO:0007669"/>
    <property type="project" value="UniProtKB-KW"/>
</dbReference>
<feature type="domain" description="Cytochrome c" evidence="6">
    <location>
        <begin position="51"/>
        <end position="174"/>
    </location>
</feature>